<comment type="caution">
    <text evidence="1">The sequence shown here is derived from an EMBL/GenBank/DDBJ whole genome shotgun (WGS) entry which is preliminary data.</text>
</comment>
<evidence type="ECO:0000313" key="2">
    <source>
        <dbReference type="Proteomes" id="UP001179280"/>
    </source>
</evidence>
<protein>
    <submittedName>
        <fullName evidence="1">Uncharacterized protein</fullName>
    </submittedName>
</protein>
<organism evidence="1 2">
    <name type="scientific">Shouchella xiaoxiensis</name>
    <dbReference type="NCBI Taxonomy" id="766895"/>
    <lineage>
        <taxon>Bacteria</taxon>
        <taxon>Bacillati</taxon>
        <taxon>Bacillota</taxon>
        <taxon>Bacilli</taxon>
        <taxon>Bacillales</taxon>
        <taxon>Bacillaceae</taxon>
        <taxon>Shouchella</taxon>
    </lineage>
</organism>
<dbReference type="Proteomes" id="UP001179280">
    <property type="component" value="Unassembled WGS sequence"/>
</dbReference>
<keyword evidence="2" id="KW-1185">Reference proteome</keyword>
<dbReference type="RefSeq" id="WP_035422255.1">
    <property type="nucleotide sequence ID" value="NZ_JAFBCV010000001.1"/>
</dbReference>
<proteinExistence type="predicted"/>
<evidence type="ECO:0000313" key="1">
    <source>
        <dbReference type="EMBL" id="MBM7837458.1"/>
    </source>
</evidence>
<dbReference type="EMBL" id="JAFBCV010000001">
    <property type="protein sequence ID" value="MBM7837458.1"/>
    <property type="molecule type" value="Genomic_DNA"/>
</dbReference>
<name>A0ABS2SPK4_9BACI</name>
<reference evidence="1" key="1">
    <citation type="submission" date="2021-01" db="EMBL/GenBank/DDBJ databases">
        <title>Genomic Encyclopedia of Type Strains, Phase IV (KMG-IV): sequencing the most valuable type-strain genomes for metagenomic binning, comparative biology and taxonomic classification.</title>
        <authorList>
            <person name="Goeker M."/>
        </authorList>
    </citation>
    <scope>NUCLEOTIDE SEQUENCE</scope>
    <source>
        <strain evidence="1">DSM 21943</strain>
    </source>
</reference>
<accession>A0ABS2SPK4</accession>
<gene>
    <name evidence="1" type="ORF">JOC54_000689</name>
</gene>
<sequence length="83" mass="9471">MEIHVESKRSVDGAGNFICTENNNLFLLAIDTGDKYPFLLLSLQNFAIIQNYDELPTREELEEDIGEPVKEIYNQDHASITLL</sequence>